<dbReference type="PANTHER" id="PTHR23274:SF51">
    <property type="entry name" value="OS03G0423850 PROTEIN"/>
    <property type="match status" value="1"/>
</dbReference>
<dbReference type="EMBL" id="CP045897">
    <property type="protein sequence ID" value="QQP51501.1"/>
    <property type="molecule type" value="Genomic_DNA"/>
</dbReference>
<protein>
    <submittedName>
        <fullName evidence="1">ATP-dependent DNA helicase</fullName>
    </submittedName>
</protein>
<proteinExistence type="predicted"/>
<dbReference type="AlphaFoldDB" id="A0A7T8HK45"/>
<accession>A0A7T8HK45</accession>
<keyword evidence="1" id="KW-0347">Helicase</keyword>
<name>A0A7T8HK45_CALRO</name>
<sequence>MSLRQGLCNRTRLKVTHMHNNCTQASILTDANQGNKVLVLRIRLAPSDTNLPYILERHQFPLRLAYSITINKAQGQNF</sequence>
<dbReference type="PANTHER" id="PTHR23274">
    <property type="entry name" value="DNA HELICASE-RELATED"/>
    <property type="match status" value="1"/>
</dbReference>
<dbReference type="GO" id="GO:0005657">
    <property type="term" value="C:replication fork"/>
    <property type="evidence" value="ECO:0007669"/>
    <property type="project" value="TreeGrafter"/>
</dbReference>
<reference evidence="2" key="1">
    <citation type="submission" date="2021-01" db="EMBL/GenBank/DDBJ databases">
        <title>Caligus Genome Assembly.</title>
        <authorList>
            <person name="Gallardo-Escarate C."/>
        </authorList>
    </citation>
    <scope>NUCLEOTIDE SEQUENCE [LARGE SCALE GENOMIC DNA]</scope>
</reference>
<dbReference type="InterPro" id="IPR027417">
    <property type="entry name" value="P-loop_NTPase"/>
</dbReference>
<organism evidence="1 2">
    <name type="scientific">Caligus rogercresseyi</name>
    <name type="common">Sea louse</name>
    <dbReference type="NCBI Taxonomy" id="217165"/>
    <lineage>
        <taxon>Eukaryota</taxon>
        <taxon>Metazoa</taxon>
        <taxon>Ecdysozoa</taxon>
        <taxon>Arthropoda</taxon>
        <taxon>Crustacea</taxon>
        <taxon>Multicrustacea</taxon>
        <taxon>Hexanauplia</taxon>
        <taxon>Copepoda</taxon>
        <taxon>Siphonostomatoida</taxon>
        <taxon>Caligidae</taxon>
        <taxon>Caligus</taxon>
    </lineage>
</organism>
<evidence type="ECO:0000313" key="1">
    <source>
        <dbReference type="EMBL" id="QQP51501.1"/>
    </source>
</evidence>
<dbReference type="GO" id="GO:0004386">
    <property type="term" value="F:helicase activity"/>
    <property type="evidence" value="ECO:0007669"/>
    <property type="project" value="UniProtKB-KW"/>
</dbReference>
<keyword evidence="1" id="KW-0547">Nucleotide-binding</keyword>
<dbReference type="OrthoDB" id="6369095at2759"/>
<dbReference type="SUPFAM" id="SSF52540">
    <property type="entry name" value="P-loop containing nucleoside triphosphate hydrolases"/>
    <property type="match status" value="1"/>
</dbReference>
<keyword evidence="1" id="KW-0378">Hydrolase</keyword>
<evidence type="ECO:0000313" key="2">
    <source>
        <dbReference type="Proteomes" id="UP000595437"/>
    </source>
</evidence>
<dbReference type="GO" id="GO:0006260">
    <property type="term" value="P:DNA replication"/>
    <property type="evidence" value="ECO:0007669"/>
    <property type="project" value="TreeGrafter"/>
</dbReference>
<keyword evidence="2" id="KW-1185">Reference proteome</keyword>
<keyword evidence="1" id="KW-0067">ATP-binding</keyword>
<gene>
    <name evidence="1" type="ORF">FKW44_012884</name>
</gene>
<dbReference type="Proteomes" id="UP000595437">
    <property type="component" value="Chromosome 8"/>
</dbReference>